<proteinExistence type="predicted"/>
<dbReference type="Proteomes" id="UP000522081">
    <property type="component" value="Unassembled WGS sequence"/>
</dbReference>
<accession>A0A7Z0BXB7</accession>
<keyword evidence="3" id="KW-1185">Reference proteome</keyword>
<evidence type="ECO:0000313" key="3">
    <source>
        <dbReference type="Proteomes" id="UP000522081"/>
    </source>
</evidence>
<protein>
    <submittedName>
        <fullName evidence="2">DNA-binding NtrC family response regulator</fullName>
    </submittedName>
</protein>
<feature type="compositionally biased region" description="Basic and acidic residues" evidence="1">
    <location>
        <begin position="122"/>
        <end position="132"/>
    </location>
</feature>
<organism evidence="2 3">
    <name type="scientific">Novosphingobium marinum</name>
    <dbReference type="NCBI Taxonomy" id="1514948"/>
    <lineage>
        <taxon>Bacteria</taxon>
        <taxon>Pseudomonadati</taxon>
        <taxon>Pseudomonadota</taxon>
        <taxon>Alphaproteobacteria</taxon>
        <taxon>Sphingomonadales</taxon>
        <taxon>Sphingomonadaceae</taxon>
        <taxon>Novosphingobium</taxon>
    </lineage>
</organism>
<evidence type="ECO:0000256" key="1">
    <source>
        <dbReference type="SAM" id="MobiDB-lite"/>
    </source>
</evidence>
<dbReference type="EMBL" id="JACBZF010000016">
    <property type="protein sequence ID" value="NYH97192.1"/>
    <property type="molecule type" value="Genomic_DNA"/>
</dbReference>
<dbReference type="GO" id="GO:0003677">
    <property type="term" value="F:DNA binding"/>
    <property type="evidence" value="ECO:0007669"/>
    <property type="project" value="UniProtKB-KW"/>
</dbReference>
<dbReference type="InterPro" id="IPR011006">
    <property type="entry name" value="CheY-like_superfamily"/>
</dbReference>
<keyword evidence="2" id="KW-0238">DNA-binding</keyword>
<evidence type="ECO:0000313" key="2">
    <source>
        <dbReference type="EMBL" id="NYH97192.1"/>
    </source>
</evidence>
<reference evidence="2 3" key="1">
    <citation type="submission" date="2020-07" db="EMBL/GenBank/DDBJ databases">
        <title>Genomic Encyclopedia of Type Strains, Phase IV (KMG-IV): sequencing the most valuable type-strain genomes for metagenomic binning, comparative biology and taxonomic classification.</title>
        <authorList>
            <person name="Goeker M."/>
        </authorList>
    </citation>
    <scope>NUCLEOTIDE SEQUENCE [LARGE SCALE GENOMIC DNA]</scope>
    <source>
        <strain evidence="2 3">DSM 29043</strain>
    </source>
</reference>
<gene>
    <name evidence="2" type="ORF">FHS75_003553</name>
</gene>
<name>A0A7Z0BXB7_9SPHN</name>
<dbReference type="SUPFAM" id="SSF52172">
    <property type="entry name" value="CheY-like"/>
    <property type="match status" value="1"/>
</dbReference>
<sequence>MPAKKVSVVEDEFLLALNLEQTLVQHGWHVMGPVGTVRDALALLQEELPVAAILDVNLGRETVTPVAVHLRERGVPFALASAYAKPEQYGGDILAGAPNAGKPTDTRRLLAILQQFVGPDLTSDRRDSRLQQHVDGTPSKPKAR</sequence>
<dbReference type="Gene3D" id="3.40.50.2300">
    <property type="match status" value="1"/>
</dbReference>
<comment type="caution">
    <text evidence="2">The sequence shown here is derived from an EMBL/GenBank/DDBJ whole genome shotgun (WGS) entry which is preliminary data.</text>
</comment>
<dbReference type="RefSeq" id="WP_218845330.1">
    <property type="nucleotide sequence ID" value="NZ_BMGF01000019.1"/>
</dbReference>
<dbReference type="AlphaFoldDB" id="A0A7Z0BXB7"/>
<feature type="region of interest" description="Disordered" evidence="1">
    <location>
        <begin position="122"/>
        <end position="144"/>
    </location>
</feature>